<reference evidence="1 2" key="1">
    <citation type="journal article" date="2019" name="Nat. Ecol. Evol.">
        <title>Megaphylogeny resolves global patterns of mushroom evolution.</title>
        <authorList>
            <person name="Varga T."/>
            <person name="Krizsan K."/>
            <person name="Foldi C."/>
            <person name="Dima B."/>
            <person name="Sanchez-Garcia M."/>
            <person name="Sanchez-Ramirez S."/>
            <person name="Szollosi G.J."/>
            <person name="Szarkandi J.G."/>
            <person name="Papp V."/>
            <person name="Albert L."/>
            <person name="Andreopoulos W."/>
            <person name="Angelini C."/>
            <person name="Antonin V."/>
            <person name="Barry K.W."/>
            <person name="Bougher N.L."/>
            <person name="Buchanan P."/>
            <person name="Buyck B."/>
            <person name="Bense V."/>
            <person name="Catcheside P."/>
            <person name="Chovatia M."/>
            <person name="Cooper J."/>
            <person name="Damon W."/>
            <person name="Desjardin D."/>
            <person name="Finy P."/>
            <person name="Geml J."/>
            <person name="Haridas S."/>
            <person name="Hughes K."/>
            <person name="Justo A."/>
            <person name="Karasinski D."/>
            <person name="Kautmanova I."/>
            <person name="Kiss B."/>
            <person name="Kocsube S."/>
            <person name="Kotiranta H."/>
            <person name="LaButti K.M."/>
            <person name="Lechner B.E."/>
            <person name="Liimatainen K."/>
            <person name="Lipzen A."/>
            <person name="Lukacs Z."/>
            <person name="Mihaltcheva S."/>
            <person name="Morgado L.N."/>
            <person name="Niskanen T."/>
            <person name="Noordeloos M.E."/>
            <person name="Ohm R.A."/>
            <person name="Ortiz-Santana B."/>
            <person name="Ovrebo C."/>
            <person name="Racz N."/>
            <person name="Riley R."/>
            <person name="Savchenko A."/>
            <person name="Shiryaev A."/>
            <person name="Soop K."/>
            <person name="Spirin V."/>
            <person name="Szebenyi C."/>
            <person name="Tomsovsky M."/>
            <person name="Tulloss R.E."/>
            <person name="Uehling J."/>
            <person name="Grigoriev I.V."/>
            <person name="Vagvolgyi C."/>
            <person name="Papp T."/>
            <person name="Martin F.M."/>
            <person name="Miettinen O."/>
            <person name="Hibbett D.S."/>
            <person name="Nagy L.G."/>
        </authorList>
    </citation>
    <scope>NUCLEOTIDE SEQUENCE [LARGE SCALE GENOMIC DNA]</scope>
    <source>
        <strain evidence="1 2">NL-1719</strain>
    </source>
</reference>
<accession>A0ACD3BFK8</accession>
<name>A0ACD3BFK8_9AGAR</name>
<proteinExistence type="predicted"/>
<organism evidence="1 2">
    <name type="scientific">Pluteus cervinus</name>
    <dbReference type="NCBI Taxonomy" id="181527"/>
    <lineage>
        <taxon>Eukaryota</taxon>
        <taxon>Fungi</taxon>
        <taxon>Dikarya</taxon>
        <taxon>Basidiomycota</taxon>
        <taxon>Agaricomycotina</taxon>
        <taxon>Agaricomycetes</taxon>
        <taxon>Agaricomycetidae</taxon>
        <taxon>Agaricales</taxon>
        <taxon>Pluteineae</taxon>
        <taxon>Pluteaceae</taxon>
        <taxon>Pluteus</taxon>
    </lineage>
</organism>
<dbReference type="EMBL" id="ML208259">
    <property type="protein sequence ID" value="TFK76903.1"/>
    <property type="molecule type" value="Genomic_DNA"/>
</dbReference>
<protein>
    <submittedName>
        <fullName evidence="1">Uncharacterized protein</fullName>
    </submittedName>
</protein>
<evidence type="ECO:0000313" key="2">
    <source>
        <dbReference type="Proteomes" id="UP000308600"/>
    </source>
</evidence>
<evidence type="ECO:0000313" key="1">
    <source>
        <dbReference type="EMBL" id="TFK76903.1"/>
    </source>
</evidence>
<gene>
    <name evidence="1" type="ORF">BDN72DRAFT_807125</name>
</gene>
<dbReference type="Proteomes" id="UP000308600">
    <property type="component" value="Unassembled WGS sequence"/>
</dbReference>
<keyword evidence="2" id="KW-1185">Reference proteome</keyword>
<sequence length="372" mass="40878">MSSRRPSPAPKRTVPIKRADGDPLTRVDIQYDVLNAIFNDSRTVFTNPYVAATQENPPPKLTFHDLYIKAVLNSSKATKALRDKMNDSSLFAEDFAMLAMLVNVGRINTTMSFFPEMKTAIRTYHPIPALQRSNGNLQDAPRIKHILKASLLEGETKNAPSTPSDVLARGKAGQVPATSIMNLIFVLANHSVPVGHQHFPEQSFDFLDIFLRTDISSASRARAFLYLCYHYLESSTAETAEDDYDGEAATNPFTDSNRGKGPILVVITPAEVAKENVEPEDERIRKENLVAQRSRIVSSQSKGKAAAGGDEDEEMAGSGAEETKPKAGGSKRTTAHKEKKATTDKVRKKAVKSKRHVESGDEEDISAQSLCF</sequence>